<dbReference type="EMBL" id="JADBEK010000001">
    <property type="protein sequence ID" value="MBE1593552.1"/>
    <property type="molecule type" value="Genomic_DNA"/>
</dbReference>
<dbReference type="SUPFAM" id="SSF48256">
    <property type="entry name" value="Citrate synthase"/>
    <property type="match status" value="2"/>
</dbReference>
<feature type="region of interest" description="Disordered" evidence="5">
    <location>
        <begin position="319"/>
        <end position="362"/>
    </location>
</feature>
<organism evidence="6 7">
    <name type="scientific">Nonomuraea angiospora</name>
    <dbReference type="NCBI Taxonomy" id="46172"/>
    <lineage>
        <taxon>Bacteria</taxon>
        <taxon>Bacillati</taxon>
        <taxon>Actinomycetota</taxon>
        <taxon>Actinomycetes</taxon>
        <taxon>Streptosporangiales</taxon>
        <taxon>Streptosporangiaceae</taxon>
        <taxon>Nonomuraea</taxon>
    </lineage>
</organism>
<keyword evidence="6" id="KW-0012">Acyltransferase</keyword>
<evidence type="ECO:0000256" key="1">
    <source>
        <dbReference type="ARBA" id="ARBA00005163"/>
    </source>
</evidence>
<comment type="caution">
    <text evidence="6">The sequence shown here is derived from an EMBL/GenBank/DDBJ whole genome shotgun (WGS) entry which is preliminary data.</text>
</comment>
<gene>
    <name evidence="6" type="ORF">H4W80_011810</name>
</gene>
<sequence>MSTTTEQVTGWWATAISDISPGVIRLHGYPVEQLIGRLSFADTIWLMLRGEVPSPGQSALFEAALVSGVDHGPQAPSIAAARMAATCGVGLNTAVATGVGLLGDVHGGAGQECMAVLADIRERAAPAPAGVDPTGTGLAGSGLAGTGLAGADPTETGVAGTGVAGTGVAGTGVAGTGVAGTGVAGTGVAGTGVAGTGVAGTGVAGTELVEVVSGVLAGYRGAKRYFPGFGHRFHPRDPRRDPLLRAVEDAVRDGVVEGAYLRIGLEIERQLAPVPMNVDGATAIVYSELGFAPELGRGLFVLSRAVGVLAHAWEEHGEGRRIKGPIPPPLLPAYRGPEPRDLPTDRGPEPRDLPTERDHGAT</sequence>
<proteinExistence type="inferred from homology"/>
<dbReference type="Proteomes" id="UP000633509">
    <property type="component" value="Unassembled WGS sequence"/>
</dbReference>
<evidence type="ECO:0000256" key="2">
    <source>
        <dbReference type="ARBA" id="ARBA00010566"/>
    </source>
</evidence>
<evidence type="ECO:0000313" key="6">
    <source>
        <dbReference type="EMBL" id="MBE1593552.1"/>
    </source>
</evidence>
<comment type="pathway">
    <text evidence="1">Carbohydrate metabolism; tricarboxylic acid cycle.</text>
</comment>
<dbReference type="CDD" id="cd06100">
    <property type="entry name" value="CCL_ACL-C"/>
    <property type="match status" value="1"/>
</dbReference>
<dbReference type="Gene3D" id="1.10.230.10">
    <property type="entry name" value="Cytochrome P450-Terp, domain 2"/>
    <property type="match status" value="1"/>
</dbReference>
<reference evidence="6 7" key="1">
    <citation type="submission" date="2020-10" db="EMBL/GenBank/DDBJ databases">
        <title>Sequencing the genomes of 1000 actinobacteria strains.</title>
        <authorList>
            <person name="Klenk H.-P."/>
        </authorList>
    </citation>
    <scope>NUCLEOTIDE SEQUENCE [LARGE SCALE GENOMIC DNA]</scope>
    <source>
        <strain evidence="6 7">DSM 43173</strain>
    </source>
</reference>
<evidence type="ECO:0000313" key="7">
    <source>
        <dbReference type="Proteomes" id="UP000633509"/>
    </source>
</evidence>
<dbReference type="PANTHER" id="PTHR11739:SF4">
    <property type="entry name" value="CITRATE SYNTHASE, PEROXISOMAL"/>
    <property type="match status" value="1"/>
</dbReference>
<dbReference type="GO" id="GO:0036440">
    <property type="term" value="F:citrate synthase activity"/>
    <property type="evidence" value="ECO:0007669"/>
    <property type="project" value="UniProtKB-EC"/>
</dbReference>
<dbReference type="InterPro" id="IPR016143">
    <property type="entry name" value="Citrate_synth-like_sm_a-sub"/>
</dbReference>
<protein>
    <recommendedName>
        <fullName evidence="3">citrate synthase (unknown stereospecificity)</fullName>
        <ecNumber evidence="3">2.3.3.16</ecNumber>
    </recommendedName>
</protein>
<feature type="compositionally biased region" description="Basic and acidic residues" evidence="5">
    <location>
        <begin position="337"/>
        <end position="362"/>
    </location>
</feature>
<dbReference type="Pfam" id="PF00285">
    <property type="entry name" value="Citrate_synt"/>
    <property type="match status" value="2"/>
</dbReference>
<dbReference type="PANTHER" id="PTHR11739">
    <property type="entry name" value="CITRATE SYNTHASE"/>
    <property type="match status" value="1"/>
</dbReference>
<dbReference type="InterPro" id="IPR036969">
    <property type="entry name" value="Citrate_synthase_sf"/>
</dbReference>
<dbReference type="Gene3D" id="1.10.580.10">
    <property type="entry name" value="Citrate Synthase, domain 1"/>
    <property type="match status" value="3"/>
</dbReference>
<evidence type="ECO:0000256" key="4">
    <source>
        <dbReference type="ARBA" id="ARBA00022679"/>
    </source>
</evidence>
<comment type="similarity">
    <text evidence="2">Belongs to the citrate synthase family.</text>
</comment>
<name>A0ABR9MKT3_9ACTN</name>
<dbReference type="EC" id="2.3.3.16" evidence="3"/>
<dbReference type="RefSeq" id="WP_192792886.1">
    <property type="nucleotide sequence ID" value="NZ_JADBEK010000001.1"/>
</dbReference>
<keyword evidence="4 6" id="KW-0808">Transferase</keyword>
<evidence type="ECO:0000256" key="3">
    <source>
        <dbReference type="ARBA" id="ARBA00012972"/>
    </source>
</evidence>
<keyword evidence="7" id="KW-1185">Reference proteome</keyword>
<evidence type="ECO:0000256" key="5">
    <source>
        <dbReference type="SAM" id="MobiDB-lite"/>
    </source>
</evidence>
<accession>A0ABR9MKT3</accession>
<dbReference type="InterPro" id="IPR016142">
    <property type="entry name" value="Citrate_synth-like_lrg_a-sub"/>
</dbReference>
<dbReference type="InterPro" id="IPR002020">
    <property type="entry name" value="Citrate_synthase"/>
</dbReference>